<name>F0WFV9_9STRA</name>
<dbReference type="InterPro" id="IPR006689">
    <property type="entry name" value="Small_GTPase_ARF/SAR"/>
</dbReference>
<evidence type="ECO:0000256" key="8">
    <source>
        <dbReference type="ARBA" id="ARBA00022741"/>
    </source>
</evidence>
<reference evidence="18" key="2">
    <citation type="submission" date="2011-02" db="EMBL/GenBank/DDBJ databases">
        <authorList>
            <person name="MacLean D."/>
        </authorList>
    </citation>
    <scope>NUCLEOTIDE SEQUENCE</scope>
</reference>
<dbReference type="Gene3D" id="3.40.50.300">
    <property type="entry name" value="P-loop containing nucleotide triphosphate hydrolases"/>
    <property type="match status" value="1"/>
</dbReference>
<dbReference type="NCBIfam" id="TIGR00231">
    <property type="entry name" value="small_GTP"/>
    <property type="match status" value="1"/>
</dbReference>
<evidence type="ECO:0000256" key="12">
    <source>
        <dbReference type="ARBA" id="ARBA00023212"/>
    </source>
</evidence>
<evidence type="ECO:0000256" key="16">
    <source>
        <dbReference type="PIRSR" id="PIRSR606689-2"/>
    </source>
</evidence>
<dbReference type="GO" id="GO:0046872">
    <property type="term" value="F:metal ion binding"/>
    <property type="evidence" value="ECO:0007669"/>
    <property type="project" value="UniProtKB-KW"/>
</dbReference>
<dbReference type="HOGENOM" id="CLU_040729_9_1_1"/>
<dbReference type="SUPFAM" id="SSF52540">
    <property type="entry name" value="P-loop containing nucleoside triphosphate hydrolases"/>
    <property type="match status" value="1"/>
</dbReference>
<proteinExistence type="inferred from homology"/>
<dbReference type="PRINTS" id="PR00328">
    <property type="entry name" value="SAR1GTPBP"/>
</dbReference>
<keyword evidence="13" id="KW-0966">Cell projection</keyword>
<evidence type="ECO:0000313" key="18">
    <source>
        <dbReference type="EMBL" id="CCA20093.1"/>
    </source>
</evidence>
<evidence type="ECO:0000256" key="2">
    <source>
        <dbReference type="ARBA" id="ARBA00004430"/>
    </source>
</evidence>
<feature type="binding site" evidence="15">
    <location>
        <position position="79"/>
    </location>
    <ligand>
        <name>GTP</name>
        <dbReference type="ChEBI" id="CHEBI:37565"/>
    </ligand>
</feature>
<keyword evidence="9" id="KW-0970">Cilium biogenesis/degradation</keyword>
<evidence type="ECO:0000256" key="6">
    <source>
        <dbReference type="ARBA" id="ARBA00022490"/>
    </source>
</evidence>
<feature type="binding site" evidence="16">
    <location>
        <position position="57"/>
    </location>
    <ligand>
        <name>Mg(2+)</name>
        <dbReference type="ChEBI" id="CHEBI:18420"/>
    </ligand>
</feature>
<reference evidence="18" key="1">
    <citation type="journal article" date="2011" name="PLoS Biol.">
        <title>Gene gain and loss during evolution of obligate parasitism in the white rust pathogen of Arabidopsis thaliana.</title>
        <authorList>
            <person name="Kemen E."/>
            <person name="Gardiner A."/>
            <person name="Schultz-Larsen T."/>
            <person name="Kemen A.C."/>
            <person name="Balmuth A.L."/>
            <person name="Robert-Seilaniantz A."/>
            <person name="Bailey K."/>
            <person name="Holub E."/>
            <person name="Studholme D.J."/>
            <person name="Maclean D."/>
            <person name="Jones J.D."/>
        </authorList>
    </citation>
    <scope>NUCLEOTIDE SEQUENCE</scope>
</reference>
<keyword evidence="11" id="KW-0472">Membrane</keyword>
<dbReference type="EMBL" id="FR824131">
    <property type="protein sequence ID" value="CCA20093.1"/>
    <property type="molecule type" value="Genomic_DNA"/>
</dbReference>
<dbReference type="SMART" id="SM00177">
    <property type="entry name" value="ARF"/>
    <property type="match status" value="1"/>
</dbReference>
<dbReference type="Pfam" id="PF00025">
    <property type="entry name" value="Arf"/>
    <property type="match status" value="1"/>
</dbReference>
<evidence type="ECO:0000256" key="17">
    <source>
        <dbReference type="RuleBase" id="RU003925"/>
    </source>
</evidence>
<dbReference type="GO" id="GO:0003924">
    <property type="term" value="F:GTPase activity"/>
    <property type="evidence" value="ECO:0007669"/>
    <property type="project" value="InterPro"/>
</dbReference>
<protein>
    <recommendedName>
        <fullName evidence="4">ADP-ribosylation factor-like protein 6</fullName>
    </recommendedName>
</protein>
<dbReference type="GO" id="GO:0005930">
    <property type="term" value="C:axoneme"/>
    <property type="evidence" value="ECO:0007669"/>
    <property type="project" value="UniProtKB-SubCell"/>
</dbReference>
<keyword evidence="10 15" id="KW-0342">GTP-binding</keyword>
<dbReference type="GO" id="GO:0005525">
    <property type="term" value="F:GTP binding"/>
    <property type="evidence" value="ECO:0007669"/>
    <property type="project" value="UniProtKB-KW"/>
</dbReference>
<keyword evidence="16" id="KW-0479">Metal-binding</keyword>
<feature type="binding site" evidence="15">
    <location>
        <begin position="137"/>
        <end position="140"/>
    </location>
    <ligand>
        <name>GTP</name>
        <dbReference type="ChEBI" id="CHEBI:37565"/>
    </ligand>
</feature>
<feature type="binding site" evidence="16">
    <location>
        <position position="38"/>
    </location>
    <ligand>
        <name>Mg(2+)</name>
        <dbReference type="ChEBI" id="CHEBI:18420"/>
    </ligand>
</feature>
<dbReference type="InterPro" id="IPR027417">
    <property type="entry name" value="P-loop_NTPase"/>
</dbReference>
<dbReference type="FunFam" id="3.40.50.300:FF:000457">
    <property type="entry name" value="ADP-ribosylation factor-like protein 6"/>
    <property type="match status" value="1"/>
</dbReference>
<dbReference type="GO" id="GO:0030030">
    <property type="term" value="P:cell projection organization"/>
    <property type="evidence" value="ECO:0007669"/>
    <property type="project" value="UniProtKB-KW"/>
</dbReference>
<dbReference type="PANTHER" id="PTHR11711">
    <property type="entry name" value="ADP RIBOSYLATION FACTOR-RELATED"/>
    <property type="match status" value="1"/>
</dbReference>
<keyword evidence="16" id="KW-0460">Magnesium</keyword>
<dbReference type="PROSITE" id="PS51417">
    <property type="entry name" value="ARF"/>
    <property type="match status" value="1"/>
</dbReference>
<keyword evidence="12" id="KW-0206">Cytoskeleton</keyword>
<evidence type="ECO:0000256" key="9">
    <source>
        <dbReference type="ARBA" id="ARBA00022794"/>
    </source>
</evidence>
<sequence length="191" mass="21762">MVLFREQMGLFKLLSKTLGLKKTNVQILVIGLDNSGKTTLINHLKPRKSQIKEVVPTIGFQVEQFSKANLNFTVFDMSGQKRYRNLWETYYEDVKAIIFVIDATDAIRLCVVKDELQQLFMHHAIATKNVPILFFANKMDLPQALSPVECMEQMELHTLEGKSWHITASDAITGQGVDEGIMWLAERFSKG</sequence>
<organism evidence="18">
    <name type="scientific">Albugo laibachii Nc14</name>
    <dbReference type="NCBI Taxonomy" id="890382"/>
    <lineage>
        <taxon>Eukaryota</taxon>
        <taxon>Sar</taxon>
        <taxon>Stramenopiles</taxon>
        <taxon>Oomycota</taxon>
        <taxon>Peronosporomycetes</taxon>
        <taxon>Albuginales</taxon>
        <taxon>Albuginaceae</taxon>
        <taxon>Albugo</taxon>
    </lineage>
</organism>
<evidence type="ECO:0000256" key="11">
    <source>
        <dbReference type="ARBA" id="ARBA00023136"/>
    </source>
</evidence>
<evidence type="ECO:0000256" key="7">
    <source>
        <dbReference type="ARBA" id="ARBA00022707"/>
    </source>
</evidence>
<accession>F0WFV9</accession>
<comment type="similarity">
    <text evidence="17">Belongs to the small GTPase superfamily. Arf family.</text>
</comment>
<dbReference type="SMART" id="SM00178">
    <property type="entry name" value="SAR"/>
    <property type="match status" value="1"/>
</dbReference>
<evidence type="ECO:0000256" key="3">
    <source>
        <dbReference type="ARBA" id="ARBA00004522"/>
    </source>
</evidence>
<evidence type="ECO:0000256" key="14">
    <source>
        <dbReference type="ARBA" id="ARBA00023288"/>
    </source>
</evidence>
<evidence type="ECO:0000256" key="4">
    <source>
        <dbReference type="ARBA" id="ARBA00019766"/>
    </source>
</evidence>
<dbReference type="GO" id="GO:0060170">
    <property type="term" value="C:ciliary membrane"/>
    <property type="evidence" value="ECO:0007669"/>
    <property type="project" value="UniProtKB-SubCell"/>
</dbReference>
<keyword evidence="6" id="KW-0963">Cytoplasm</keyword>
<keyword evidence="7" id="KW-0519">Myristate</keyword>
<evidence type="ECO:0000256" key="13">
    <source>
        <dbReference type="ARBA" id="ARBA00023273"/>
    </source>
</evidence>
<evidence type="ECO:0000256" key="15">
    <source>
        <dbReference type="PIRSR" id="PIRSR606689-1"/>
    </source>
</evidence>
<keyword evidence="8 15" id="KW-0547">Nucleotide-binding</keyword>
<comment type="subcellular location">
    <subcellularLocation>
        <location evidence="3">Cell projection</location>
        <location evidence="3">Cilium membrane</location>
        <topology evidence="3">Peripheral membrane protein</topology>
        <orientation evidence="3">Cytoplasmic side</orientation>
    </subcellularLocation>
    <subcellularLocation>
        <location evidence="2">Cytoplasm</location>
        <location evidence="2">Cytoskeleton</location>
        <location evidence="2">Cilium axoneme</location>
    </subcellularLocation>
    <subcellularLocation>
        <location evidence="1">Cytoplasm</location>
        <location evidence="1">Cytoskeleton</location>
        <location evidence="1">Cilium basal body</location>
    </subcellularLocation>
</comment>
<gene>
    <name evidence="18" type="primary">AlNc14C86G5494</name>
    <name evidence="18" type="ORF">ALNC14_062360</name>
</gene>
<dbReference type="InterPro" id="IPR005225">
    <property type="entry name" value="Small_GTP-bd"/>
</dbReference>
<dbReference type="PROSITE" id="PS51419">
    <property type="entry name" value="RAB"/>
    <property type="match status" value="1"/>
</dbReference>
<keyword evidence="5" id="KW-1003">Cell membrane</keyword>
<feature type="binding site" evidence="15">
    <location>
        <begin position="31"/>
        <end position="38"/>
    </location>
    <ligand>
        <name>GTP</name>
        <dbReference type="ChEBI" id="CHEBI:37565"/>
    </ligand>
</feature>
<keyword evidence="14" id="KW-0449">Lipoprotein</keyword>
<dbReference type="InterPro" id="IPR024156">
    <property type="entry name" value="Small_GTPase_ARF"/>
</dbReference>
<evidence type="ECO:0000256" key="10">
    <source>
        <dbReference type="ARBA" id="ARBA00023134"/>
    </source>
</evidence>
<dbReference type="SMART" id="SM00175">
    <property type="entry name" value="RAB"/>
    <property type="match status" value="1"/>
</dbReference>
<dbReference type="AlphaFoldDB" id="F0WFV9"/>
<evidence type="ECO:0000256" key="5">
    <source>
        <dbReference type="ARBA" id="ARBA00022475"/>
    </source>
</evidence>
<evidence type="ECO:0000256" key="1">
    <source>
        <dbReference type="ARBA" id="ARBA00004120"/>
    </source>
</evidence>